<evidence type="ECO:0000313" key="1">
    <source>
        <dbReference type="EMBL" id="KKR99893.1"/>
    </source>
</evidence>
<sequence>MKRLFGFLIILSEERAEFQPEKGQVRKVVFLQAD</sequence>
<gene>
    <name evidence="1" type="ORF">UU49_C0002G0007</name>
</gene>
<organism evidence="1 2">
    <name type="scientific">Candidatus Magasanikbacteria bacterium GW2011_GWC2_41_17</name>
    <dbReference type="NCBI Taxonomy" id="1619048"/>
    <lineage>
        <taxon>Bacteria</taxon>
        <taxon>Candidatus Magasanikiibacteriota</taxon>
    </lineage>
</organism>
<dbReference type="EMBL" id="LCAV01000002">
    <property type="protein sequence ID" value="KKR99893.1"/>
    <property type="molecule type" value="Genomic_DNA"/>
</dbReference>
<accession>A0A0G0VGF6</accession>
<dbReference type="Proteomes" id="UP000034108">
    <property type="component" value="Unassembled WGS sequence"/>
</dbReference>
<dbReference type="STRING" id="1619048.UU49_C0002G0007"/>
<name>A0A0G0VGF6_9BACT</name>
<reference evidence="1 2" key="1">
    <citation type="journal article" date="2015" name="Nature">
        <title>rRNA introns, odd ribosomes, and small enigmatic genomes across a large radiation of phyla.</title>
        <authorList>
            <person name="Brown C.T."/>
            <person name="Hug L.A."/>
            <person name="Thomas B.C."/>
            <person name="Sharon I."/>
            <person name="Castelle C.J."/>
            <person name="Singh A."/>
            <person name="Wilkins M.J."/>
            <person name="Williams K.H."/>
            <person name="Banfield J.F."/>
        </authorList>
    </citation>
    <scope>NUCLEOTIDE SEQUENCE [LARGE SCALE GENOMIC DNA]</scope>
</reference>
<evidence type="ECO:0000313" key="2">
    <source>
        <dbReference type="Proteomes" id="UP000034108"/>
    </source>
</evidence>
<proteinExistence type="predicted"/>
<dbReference type="AlphaFoldDB" id="A0A0G0VGF6"/>
<comment type="caution">
    <text evidence="1">The sequence shown here is derived from an EMBL/GenBank/DDBJ whole genome shotgun (WGS) entry which is preliminary data.</text>
</comment>
<protein>
    <submittedName>
        <fullName evidence="1">Uncharacterized protein</fullName>
    </submittedName>
</protein>